<dbReference type="Proteomes" id="UP001575181">
    <property type="component" value="Unassembled WGS sequence"/>
</dbReference>
<evidence type="ECO:0000256" key="13">
    <source>
        <dbReference type="ARBA" id="ARBA00034808"/>
    </source>
</evidence>
<keyword evidence="6 15" id="KW-0347">Helicase</keyword>
<dbReference type="Pfam" id="PF17191">
    <property type="entry name" value="RecG_wedge"/>
    <property type="match status" value="1"/>
</dbReference>
<evidence type="ECO:0000256" key="1">
    <source>
        <dbReference type="ARBA" id="ARBA00007504"/>
    </source>
</evidence>
<dbReference type="SMART" id="SM00487">
    <property type="entry name" value="DEXDc"/>
    <property type="match status" value="1"/>
</dbReference>
<dbReference type="CDD" id="cd17992">
    <property type="entry name" value="DEXHc_RecG"/>
    <property type="match status" value="1"/>
</dbReference>
<keyword evidence="3 15" id="KW-0547">Nucleotide-binding</keyword>
<accession>A0ABV4TT77</accession>
<dbReference type="NCBIfam" id="TIGR00643">
    <property type="entry name" value="recG"/>
    <property type="match status" value="1"/>
</dbReference>
<evidence type="ECO:0000256" key="4">
    <source>
        <dbReference type="ARBA" id="ARBA00022763"/>
    </source>
</evidence>
<evidence type="ECO:0000256" key="15">
    <source>
        <dbReference type="RuleBase" id="RU363016"/>
    </source>
</evidence>
<dbReference type="PROSITE" id="PS51194">
    <property type="entry name" value="HELICASE_CTER"/>
    <property type="match status" value="1"/>
</dbReference>
<evidence type="ECO:0000256" key="5">
    <source>
        <dbReference type="ARBA" id="ARBA00022801"/>
    </source>
</evidence>
<reference evidence="18 19" key="1">
    <citation type="submission" date="2024-08" db="EMBL/GenBank/DDBJ databases">
        <title>Whole-genome sequencing of halo(alkali)philic microorganisms from hypersaline lakes.</title>
        <authorList>
            <person name="Sorokin D.Y."/>
            <person name="Merkel A.Y."/>
            <person name="Messina E."/>
            <person name="Yakimov M."/>
        </authorList>
    </citation>
    <scope>NUCLEOTIDE SEQUENCE [LARGE SCALE GENOMIC DNA]</scope>
    <source>
        <strain evidence="18 19">Cl-TMA</strain>
    </source>
</reference>
<evidence type="ECO:0000256" key="7">
    <source>
        <dbReference type="ARBA" id="ARBA00022840"/>
    </source>
</evidence>
<dbReference type="InterPro" id="IPR045562">
    <property type="entry name" value="RecG_dom3_C"/>
</dbReference>
<dbReference type="Gene3D" id="2.40.50.140">
    <property type="entry name" value="Nucleic acid-binding proteins"/>
    <property type="match status" value="1"/>
</dbReference>
<evidence type="ECO:0000256" key="9">
    <source>
        <dbReference type="ARBA" id="ARBA00023172"/>
    </source>
</evidence>
<evidence type="ECO:0000256" key="14">
    <source>
        <dbReference type="ARBA" id="ARBA00048988"/>
    </source>
</evidence>
<comment type="catalytic activity">
    <reaction evidence="12 15">
        <text>Couples ATP hydrolysis with the unwinding of duplex DNA by translocating in the 3'-5' direction.</text>
        <dbReference type="EC" id="5.6.2.4"/>
    </reaction>
</comment>
<dbReference type="PROSITE" id="PS51192">
    <property type="entry name" value="HELICASE_ATP_BIND_1"/>
    <property type="match status" value="1"/>
</dbReference>
<dbReference type="InterPro" id="IPR001650">
    <property type="entry name" value="Helicase_C-like"/>
</dbReference>
<evidence type="ECO:0000259" key="16">
    <source>
        <dbReference type="PROSITE" id="PS51192"/>
    </source>
</evidence>
<keyword evidence="8" id="KW-0238">DNA-binding</keyword>
<feature type="domain" description="Helicase C-terminal" evidence="17">
    <location>
        <begin position="465"/>
        <end position="627"/>
    </location>
</feature>
<evidence type="ECO:0000313" key="19">
    <source>
        <dbReference type="Proteomes" id="UP001575181"/>
    </source>
</evidence>
<dbReference type="InterPro" id="IPR027417">
    <property type="entry name" value="P-loop_NTPase"/>
</dbReference>
<dbReference type="CDD" id="cd04488">
    <property type="entry name" value="RecG_wedge_OBF"/>
    <property type="match status" value="1"/>
</dbReference>
<dbReference type="NCBIfam" id="NF008168">
    <property type="entry name" value="PRK10917.2-2"/>
    <property type="match status" value="1"/>
</dbReference>
<dbReference type="Pfam" id="PF00270">
    <property type="entry name" value="DEAD"/>
    <property type="match status" value="1"/>
</dbReference>
<evidence type="ECO:0000313" key="18">
    <source>
        <dbReference type="EMBL" id="MFA9460482.1"/>
    </source>
</evidence>
<dbReference type="NCBIfam" id="NF008165">
    <property type="entry name" value="PRK10917.1-3"/>
    <property type="match status" value="1"/>
</dbReference>
<dbReference type="GO" id="GO:0003678">
    <property type="term" value="F:DNA helicase activity"/>
    <property type="evidence" value="ECO:0007669"/>
    <property type="project" value="UniProtKB-EC"/>
</dbReference>
<keyword evidence="11" id="KW-0413">Isomerase</keyword>
<dbReference type="NCBIfam" id="NF008163">
    <property type="entry name" value="PRK10917.1-1"/>
    <property type="match status" value="1"/>
</dbReference>
<evidence type="ECO:0000256" key="12">
    <source>
        <dbReference type="ARBA" id="ARBA00034617"/>
    </source>
</evidence>
<evidence type="ECO:0000256" key="11">
    <source>
        <dbReference type="ARBA" id="ARBA00023235"/>
    </source>
</evidence>
<name>A0ABV4TT77_9GAMM</name>
<dbReference type="InterPro" id="IPR033454">
    <property type="entry name" value="RecG_wedge"/>
</dbReference>
<dbReference type="InterPro" id="IPR004609">
    <property type="entry name" value="ATP-dep_DNA_helicase_RecG"/>
</dbReference>
<evidence type="ECO:0000256" key="2">
    <source>
        <dbReference type="ARBA" id="ARBA00017846"/>
    </source>
</evidence>
<evidence type="ECO:0000256" key="8">
    <source>
        <dbReference type="ARBA" id="ARBA00023125"/>
    </source>
</evidence>
<keyword evidence="7 15" id="KW-0067">ATP-binding</keyword>
<keyword evidence="10 15" id="KW-0234">DNA repair</keyword>
<dbReference type="Pfam" id="PF00271">
    <property type="entry name" value="Helicase_C"/>
    <property type="match status" value="1"/>
</dbReference>
<comment type="similarity">
    <text evidence="1 15">Belongs to the helicase family. RecG subfamily.</text>
</comment>
<dbReference type="PANTHER" id="PTHR47964">
    <property type="entry name" value="ATP-DEPENDENT DNA HELICASE HOMOLOG RECG, CHLOROPLASTIC"/>
    <property type="match status" value="1"/>
</dbReference>
<sequence length="688" mass="75600">MTEQRPGRSLTELSGLGPRMAERLERLGITTQHSLLFHLPYRYQDRTRVVAMGSLAPEQEAGCQGVVRAAEVVGRRRPMFVVRIEDGSGFLTLRFFQVRDYLKRTLQPGRGVWAFGTVRRGSVGLEMVHPEIEASGEAPPDPPSHLTPVYPLTEGLTQGRLRSWIAQALTRNRSRLPEHLPETLRAEHGWPALPDALEAVHRPDAEADVEALLAFRTPAQERLVFEELLAHHLALRKVGQQRRQARAPALTGTGSLTEGLREALPFELTGAQRRAWDEVRADLAGDRPMQRLIQGDVGSGKTVVAALAILQAVESGYQAALMAPTEILAEQHGATLKEWLEPMGLTVHWLAGSLPERERRAEADAIANGAARVVVGTHALFQKEVRFAELGLVVIDEQHRFGVHQRMALKEKGRDPHLLIMTATPIPRTLAMTAFADLEGSVIDELPPGRQPVDTVGISDARRDEVEARIRDAVAGGQQAYWVCPLVDESEMLQLEAATATHERLQAAFPELEVGLIHGRMSPEEKEAAMTAFKDGGTHLLVATPVIEVGVDVPNATLMVIEHAERMGLAQLHQLRGRVGRGSRKSACVLLYHPPLGDKAKRRIAAMRETNDGFRIAQVDLELRGPGEVLGTRQTGLEQMRIADLGRDRALVPALPRAADTLLSDDPDAADALIRRWVGERAVYGEVG</sequence>
<dbReference type="EMBL" id="JBGUAW010000004">
    <property type="protein sequence ID" value="MFA9460482.1"/>
    <property type="molecule type" value="Genomic_DNA"/>
</dbReference>
<dbReference type="InterPro" id="IPR011545">
    <property type="entry name" value="DEAD/DEAH_box_helicase_dom"/>
</dbReference>
<evidence type="ECO:0000256" key="6">
    <source>
        <dbReference type="ARBA" id="ARBA00022806"/>
    </source>
</evidence>
<dbReference type="EC" id="5.6.2.4" evidence="13 15"/>
<comment type="catalytic activity">
    <reaction evidence="14 15">
        <text>ATP + H2O = ADP + phosphate + H(+)</text>
        <dbReference type="Rhea" id="RHEA:13065"/>
        <dbReference type="ChEBI" id="CHEBI:15377"/>
        <dbReference type="ChEBI" id="CHEBI:15378"/>
        <dbReference type="ChEBI" id="CHEBI:30616"/>
        <dbReference type="ChEBI" id="CHEBI:43474"/>
        <dbReference type="ChEBI" id="CHEBI:456216"/>
        <dbReference type="EC" id="5.6.2.4"/>
    </reaction>
</comment>
<evidence type="ECO:0000259" key="17">
    <source>
        <dbReference type="PROSITE" id="PS51194"/>
    </source>
</evidence>
<dbReference type="Pfam" id="PF19833">
    <property type="entry name" value="RecG_dom3_C"/>
    <property type="match status" value="1"/>
</dbReference>
<evidence type="ECO:0000256" key="10">
    <source>
        <dbReference type="ARBA" id="ARBA00023204"/>
    </source>
</evidence>
<dbReference type="SMART" id="SM00490">
    <property type="entry name" value="HELICc"/>
    <property type="match status" value="1"/>
</dbReference>
<gene>
    <name evidence="18" type="primary">recG</name>
    <name evidence="18" type="ORF">ACERLL_06530</name>
</gene>
<comment type="function">
    <text evidence="15">Plays a critical role in recombination and DNA repair. Helps process Holliday junction intermediates to mature products by catalyzing branch migration. Has replication fork regression activity, unwinds stalled or blocked replication forks to make a HJ that can be resolved. Has a DNA unwinding activity characteristic of a DNA helicase with 3'-5' polarity.</text>
</comment>
<keyword evidence="19" id="KW-1185">Reference proteome</keyword>
<comment type="caution">
    <text evidence="18">The sequence shown here is derived from an EMBL/GenBank/DDBJ whole genome shotgun (WGS) entry which is preliminary data.</text>
</comment>
<dbReference type="InterPro" id="IPR047112">
    <property type="entry name" value="RecG/Mfd"/>
</dbReference>
<dbReference type="InterPro" id="IPR012340">
    <property type="entry name" value="NA-bd_OB-fold"/>
</dbReference>
<dbReference type="PANTHER" id="PTHR47964:SF1">
    <property type="entry name" value="ATP-DEPENDENT DNA HELICASE HOMOLOG RECG, CHLOROPLASTIC"/>
    <property type="match status" value="1"/>
</dbReference>
<organism evidence="18 19">
    <name type="scientific">Thiohalorhabdus methylotrophus</name>
    <dbReference type="NCBI Taxonomy" id="3242694"/>
    <lineage>
        <taxon>Bacteria</taxon>
        <taxon>Pseudomonadati</taxon>
        <taxon>Pseudomonadota</taxon>
        <taxon>Gammaproteobacteria</taxon>
        <taxon>Thiohalorhabdales</taxon>
        <taxon>Thiohalorhabdaceae</taxon>
        <taxon>Thiohalorhabdus</taxon>
    </lineage>
</organism>
<keyword evidence="5 15" id="KW-0378">Hydrolase</keyword>
<dbReference type="NCBIfam" id="NF008166">
    <property type="entry name" value="PRK10917.1-4"/>
    <property type="match status" value="1"/>
</dbReference>
<dbReference type="SUPFAM" id="SSF50249">
    <property type="entry name" value="Nucleic acid-binding proteins"/>
    <property type="match status" value="1"/>
</dbReference>
<dbReference type="RefSeq" id="WP_373655267.1">
    <property type="nucleotide sequence ID" value="NZ_JBGUAW010000004.1"/>
</dbReference>
<proteinExistence type="inferred from homology"/>
<feature type="domain" description="Helicase ATP-binding" evidence="16">
    <location>
        <begin position="282"/>
        <end position="443"/>
    </location>
</feature>
<protein>
    <recommendedName>
        <fullName evidence="2 15">ATP-dependent DNA helicase RecG</fullName>
        <ecNumber evidence="13 15">5.6.2.4</ecNumber>
    </recommendedName>
</protein>
<keyword evidence="4 15" id="KW-0227">DNA damage</keyword>
<dbReference type="SUPFAM" id="SSF52540">
    <property type="entry name" value="P-loop containing nucleoside triphosphate hydrolases"/>
    <property type="match status" value="2"/>
</dbReference>
<dbReference type="Gene3D" id="3.40.50.300">
    <property type="entry name" value="P-loop containing nucleotide triphosphate hydrolases"/>
    <property type="match status" value="2"/>
</dbReference>
<dbReference type="GO" id="GO:0016787">
    <property type="term" value="F:hydrolase activity"/>
    <property type="evidence" value="ECO:0007669"/>
    <property type="project" value="UniProtKB-KW"/>
</dbReference>
<dbReference type="InterPro" id="IPR014001">
    <property type="entry name" value="Helicase_ATP-bd"/>
</dbReference>
<evidence type="ECO:0000256" key="3">
    <source>
        <dbReference type="ARBA" id="ARBA00022741"/>
    </source>
</evidence>
<keyword evidence="9 15" id="KW-0233">DNA recombination</keyword>